<keyword evidence="1" id="KW-0378">Hydrolase</keyword>
<dbReference type="CDD" id="cd03443">
    <property type="entry name" value="PaaI_thioesterase"/>
    <property type="match status" value="1"/>
</dbReference>
<name>A0A6J6WTS4_9ZZZZ</name>
<evidence type="ECO:0000259" key="2">
    <source>
        <dbReference type="Pfam" id="PF03061"/>
    </source>
</evidence>
<dbReference type="PANTHER" id="PTHR43240">
    <property type="entry name" value="1,4-DIHYDROXY-2-NAPHTHOYL-COA THIOESTERASE 1"/>
    <property type="match status" value="1"/>
</dbReference>
<dbReference type="InterPro" id="IPR029069">
    <property type="entry name" value="HotDog_dom_sf"/>
</dbReference>
<dbReference type="Gene3D" id="3.10.129.10">
    <property type="entry name" value="Hotdog Thioesterase"/>
    <property type="match status" value="1"/>
</dbReference>
<dbReference type="NCBIfam" id="TIGR00369">
    <property type="entry name" value="unchar_dom_1"/>
    <property type="match status" value="1"/>
</dbReference>
<dbReference type="GO" id="GO:0005829">
    <property type="term" value="C:cytosol"/>
    <property type="evidence" value="ECO:0007669"/>
    <property type="project" value="TreeGrafter"/>
</dbReference>
<dbReference type="InterPro" id="IPR006683">
    <property type="entry name" value="Thioestr_dom"/>
</dbReference>
<protein>
    <submittedName>
        <fullName evidence="3">Unannotated protein</fullName>
    </submittedName>
</protein>
<accession>A0A6J6WTS4</accession>
<gene>
    <name evidence="3" type="ORF">UFOPK2958_00867</name>
</gene>
<proteinExistence type="predicted"/>
<reference evidence="3" key="1">
    <citation type="submission" date="2020-05" db="EMBL/GenBank/DDBJ databases">
        <authorList>
            <person name="Chiriac C."/>
            <person name="Salcher M."/>
            <person name="Ghai R."/>
            <person name="Kavagutti S V."/>
        </authorList>
    </citation>
    <scope>NUCLEOTIDE SEQUENCE</scope>
</reference>
<dbReference type="AlphaFoldDB" id="A0A6J6WTS4"/>
<dbReference type="SUPFAM" id="SSF54637">
    <property type="entry name" value="Thioesterase/thiol ester dehydrase-isomerase"/>
    <property type="match status" value="1"/>
</dbReference>
<dbReference type="InterPro" id="IPR003736">
    <property type="entry name" value="PAAI_dom"/>
</dbReference>
<feature type="domain" description="Thioesterase" evidence="2">
    <location>
        <begin position="41"/>
        <end position="118"/>
    </location>
</feature>
<dbReference type="EMBL" id="CAFAAB010000092">
    <property type="protein sequence ID" value="CAB4786633.1"/>
    <property type="molecule type" value="Genomic_DNA"/>
</dbReference>
<organism evidence="3">
    <name type="scientific">freshwater metagenome</name>
    <dbReference type="NCBI Taxonomy" id="449393"/>
    <lineage>
        <taxon>unclassified sequences</taxon>
        <taxon>metagenomes</taxon>
        <taxon>ecological metagenomes</taxon>
    </lineage>
</organism>
<dbReference type="PANTHER" id="PTHR43240:SF5">
    <property type="entry name" value="1,4-DIHYDROXY-2-NAPHTHOYL-COA THIOESTERASE 1"/>
    <property type="match status" value="1"/>
</dbReference>
<dbReference type="GO" id="GO:0061522">
    <property type="term" value="F:1,4-dihydroxy-2-naphthoyl-CoA thioesterase activity"/>
    <property type="evidence" value="ECO:0007669"/>
    <property type="project" value="TreeGrafter"/>
</dbReference>
<dbReference type="Pfam" id="PF03061">
    <property type="entry name" value="4HBT"/>
    <property type="match status" value="1"/>
</dbReference>
<evidence type="ECO:0000313" key="3">
    <source>
        <dbReference type="EMBL" id="CAB4786633.1"/>
    </source>
</evidence>
<evidence type="ECO:0000256" key="1">
    <source>
        <dbReference type="ARBA" id="ARBA00022801"/>
    </source>
</evidence>
<sequence length="132" mass="13947">MNHLNPEVQNVHDALGIEVIKATPEEVVVQVMVGPKVHQPYGILHGGVSALIAESAASIGGAITVGPDRIVVGTELNCSHLRSMRAGLLTATARPIRTGRTVHVWGIDLTDEDGRMICIARCSLAVLDTPKA</sequence>